<organism evidence="2 3">
    <name type="scientific">Lacticaseibacillus suilingensis</name>
    <dbReference type="NCBI Taxonomy" id="2799577"/>
    <lineage>
        <taxon>Bacteria</taxon>
        <taxon>Bacillati</taxon>
        <taxon>Bacillota</taxon>
        <taxon>Bacilli</taxon>
        <taxon>Lactobacillales</taxon>
        <taxon>Lactobacillaceae</taxon>
        <taxon>Lacticaseibacillus</taxon>
    </lineage>
</organism>
<proteinExistence type="predicted"/>
<dbReference type="RefSeq" id="WP_204117932.1">
    <property type="nucleotide sequence ID" value="NZ_BOLV01000001.1"/>
</dbReference>
<feature type="transmembrane region" description="Helical" evidence="1">
    <location>
        <begin position="29"/>
        <end position="46"/>
    </location>
</feature>
<keyword evidence="3" id="KW-1185">Reference proteome</keyword>
<keyword evidence="1" id="KW-1133">Transmembrane helix</keyword>
<gene>
    <name evidence="2" type="ORF">ACFQ41_02625</name>
</gene>
<evidence type="ECO:0000313" key="3">
    <source>
        <dbReference type="Proteomes" id="UP001597199"/>
    </source>
</evidence>
<dbReference type="Pfam" id="PF16069">
    <property type="entry name" value="DUF4811"/>
    <property type="match status" value="1"/>
</dbReference>
<evidence type="ECO:0000256" key="1">
    <source>
        <dbReference type="SAM" id="Phobius"/>
    </source>
</evidence>
<dbReference type="InterPro" id="IPR032083">
    <property type="entry name" value="DUF4811"/>
</dbReference>
<dbReference type="Proteomes" id="UP001597199">
    <property type="component" value="Unassembled WGS sequence"/>
</dbReference>
<evidence type="ECO:0000313" key="2">
    <source>
        <dbReference type="EMBL" id="MFD1398199.1"/>
    </source>
</evidence>
<keyword evidence="1" id="KW-0812">Transmembrane</keyword>
<protein>
    <submittedName>
        <fullName evidence="2">DUF4811 domain-containing protein</fullName>
    </submittedName>
</protein>
<comment type="caution">
    <text evidence="2">The sequence shown here is derived from an EMBL/GenBank/DDBJ whole genome shotgun (WGS) entry which is preliminary data.</text>
</comment>
<sequence>MILVILVLAAFCFFLVAVLAPRGRARSGWMGALALILIASVLAIAANDLSHFGLKTVTTSTTQRISGVKDNTLLVKQIGTNGKNQVVVYRPNPLSNKTVAAKPGVTTTVQVKRGQTAALTIKTKQLRYQNTFYAFWFAWSGQNRQTLHRAYQFTVPASWQLIQK</sequence>
<name>A0ABW4BCZ8_9LACO</name>
<keyword evidence="1" id="KW-0472">Membrane</keyword>
<accession>A0ABW4BCZ8</accession>
<reference evidence="3" key="1">
    <citation type="journal article" date="2019" name="Int. J. Syst. Evol. Microbiol.">
        <title>The Global Catalogue of Microorganisms (GCM) 10K type strain sequencing project: providing services to taxonomists for standard genome sequencing and annotation.</title>
        <authorList>
            <consortium name="The Broad Institute Genomics Platform"/>
            <consortium name="The Broad Institute Genome Sequencing Center for Infectious Disease"/>
            <person name="Wu L."/>
            <person name="Ma J."/>
        </authorList>
    </citation>
    <scope>NUCLEOTIDE SEQUENCE [LARGE SCALE GENOMIC DNA]</scope>
    <source>
        <strain evidence="3">CCM 9110</strain>
    </source>
</reference>
<dbReference type="EMBL" id="JBHTOA010000016">
    <property type="protein sequence ID" value="MFD1398199.1"/>
    <property type="molecule type" value="Genomic_DNA"/>
</dbReference>